<evidence type="ECO:0000256" key="3">
    <source>
        <dbReference type="ARBA" id="ARBA00023004"/>
    </source>
</evidence>
<dbReference type="EMBL" id="WNKV01000017">
    <property type="protein sequence ID" value="MTW18506.1"/>
    <property type="molecule type" value="Genomic_DNA"/>
</dbReference>
<dbReference type="InterPro" id="IPR004843">
    <property type="entry name" value="Calcineurin-like_PHP"/>
</dbReference>
<gene>
    <name evidence="7" type="ORF">GJ689_20095</name>
</gene>
<comment type="similarity">
    <text evidence="4">Belongs to the cyclic nucleotide phosphodiesterase class-III family.</text>
</comment>
<accession>A0A9X4XTH3</accession>
<keyword evidence="3" id="KW-0408">Iron</keyword>
<evidence type="ECO:0000259" key="6">
    <source>
        <dbReference type="Pfam" id="PF00149"/>
    </source>
</evidence>
<feature type="transmembrane region" description="Helical" evidence="5">
    <location>
        <begin position="41"/>
        <end position="66"/>
    </location>
</feature>
<keyword evidence="2" id="KW-0378">Hydrolase</keyword>
<keyword evidence="1" id="KW-0479">Metal-binding</keyword>
<keyword evidence="5" id="KW-0812">Transmembrane</keyword>
<name>A0A9X4XTH3_9BRAD</name>
<comment type="caution">
    <text evidence="7">The sequence shown here is derived from an EMBL/GenBank/DDBJ whole genome shotgun (WGS) entry which is preliminary data.</text>
</comment>
<evidence type="ECO:0000256" key="4">
    <source>
        <dbReference type="ARBA" id="ARBA00025742"/>
    </source>
</evidence>
<evidence type="ECO:0000313" key="8">
    <source>
        <dbReference type="Proteomes" id="UP000438991"/>
    </source>
</evidence>
<sequence>MTAIIDPRRGDIEDDASSTERHSLVSLAGSLLAEISLPKLATAWVLLIAVPALVVGVAPLAVTLWFATLSSKLATVLSGAGSLLLLGLLVGAGWFGGRRLLPIAERSFWSLTALAVQPAYAIAREALRHLVEKALPGSASAEARATLRAVMAALAGLAVAVPTVWLIAALWPATRWSAGLADLAAPWPLVGAAAANATVAVASYFAAAALTWGIADALMDQPRTVTAFPEATPGRTRWRIAHLSDIHIVGETYGFRIECGRAGPRGNDRLAQVLAALEAVHAREPLDLVLVTGDATDAGRSAEWAVFFDLLAAHPRLAERLLILPGNHDVNVVDRANPARLDLPFAPGKRLRQARMISALAAVQGDRVQVVDRATGKPGATLAAALAPHRAAIAAFADTGARRFGRTIAGLWPALFPLIRPPAAPDGLGLVLLDSNADTHFSFTNALGLMTTDQMGAVAAACAAFPAARWLIALHHHPVEYPMPAKTLSERIGTALVNGSWFVRRLQAIAPGAVVMHGHRHVDWIGRCGALRIVSAPSPVMAAGDGGETHVYVHTLEAGPERLEMLAPTRITIPGAALGAGPTVADDTAMVVAAAAR</sequence>
<dbReference type="Proteomes" id="UP000438991">
    <property type="component" value="Unassembled WGS sequence"/>
</dbReference>
<protein>
    <submittedName>
        <fullName evidence="7">Metallophosphoesterase</fullName>
    </submittedName>
</protein>
<organism evidence="7 8">
    <name type="scientific">Rhodoplanes serenus</name>
    <dbReference type="NCBI Taxonomy" id="200615"/>
    <lineage>
        <taxon>Bacteria</taxon>
        <taxon>Pseudomonadati</taxon>
        <taxon>Pseudomonadota</taxon>
        <taxon>Alphaproteobacteria</taxon>
        <taxon>Hyphomicrobiales</taxon>
        <taxon>Nitrobacteraceae</taxon>
        <taxon>Rhodoplanes</taxon>
    </lineage>
</organism>
<dbReference type="InterPro" id="IPR050884">
    <property type="entry name" value="CNP_phosphodiesterase-III"/>
</dbReference>
<dbReference type="Pfam" id="PF00149">
    <property type="entry name" value="Metallophos"/>
    <property type="match status" value="1"/>
</dbReference>
<dbReference type="InterPro" id="IPR029052">
    <property type="entry name" value="Metallo-depent_PP-like"/>
</dbReference>
<evidence type="ECO:0000256" key="2">
    <source>
        <dbReference type="ARBA" id="ARBA00022801"/>
    </source>
</evidence>
<dbReference type="PANTHER" id="PTHR42988">
    <property type="entry name" value="PHOSPHOHYDROLASE"/>
    <property type="match status" value="1"/>
</dbReference>
<dbReference type="SUPFAM" id="SSF56300">
    <property type="entry name" value="Metallo-dependent phosphatases"/>
    <property type="match status" value="1"/>
</dbReference>
<keyword evidence="5" id="KW-1133">Transmembrane helix</keyword>
<dbReference type="RefSeq" id="WP_155480940.1">
    <property type="nucleotide sequence ID" value="NZ_WNKV01000017.1"/>
</dbReference>
<dbReference type="GO" id="GO:0046872">
    <property type="term" value="F:metal ion binding"/>
    <property type="evidence" value="ECO:0007669"/>
    <property type="project" value="UniProtKB-KW"/>
</dbReference>
<dbReference type="PANTHER" id="PTHR42988:SF2">
    <property type="entry name" value="CYCLIC NUCLEOTIDE PHOSPHODIESTERASE CBUA0032-RELATED"/>
    <property type="match status" value="1"/>
</dbReference>
<evidence type="ECO:0000256" key="5">
    <source>
        <dbReference type="SAM" id="Phobius"/>
    </source>
</evidence>
<feature type="domain" description="Calcineurin-like phosphoesterase" evidence="6">
    <location>
        <begin position="239"/>
        <end position="333"/>
    </location>
</feature>
<feature type="transmembrane region" description="Helical" evidence="5">
    <location>
        <begin position="73"/>
        <end position="95"/>
    </location>
</feature>
<dbReference type="Gene3D" id="3.60.21.10">
    <property type="match status" value="2"/>
</dbReference>
<evidence type="ECO:0000313" key="7">
    <source>
        <dbReference type="EMBL" id="MTW18506.1"/>
    </source>
</evidence>
<evidence type="ECO:0000256" key="1">
    <source>
        <dbReference type="ARBA" id="ARBA00022723"/>
    </source>
</evidence>
<proteinExistence type="inferred from homology"/>
<reference evidence="7 8" key="1">
    <citation type="submission" date="2019-11" db="EMBL/GenBank/DDBJ databases">
        <title>Whole-genome sequence of Rhodoplanes serenus DSM 18633, type strain.</title>
        <authorList>
            <person name="Kyndt J.A."/>
            <person name="Meyer T.E."/>
        </authorList>
    </citation>
    <scope>NUCLEOTIDE SEQUENCE [LARGE SCALE GENOMIC DNA]</scope>
    <source>
        <strain evidence="7 8">DSM 18633</strain>
    </source>
</reference>
<keyword evidence="5" id="KW-0472">Membrane</keyword>
<feature type="transmembrane region" description="Helical" evidence="5">
    <location>
        <begin position="147"/>
        <end position="171"/>
    </location>
</feature>
<dbReference type="GO" id="GO:0016787">
    <property type="term" value="F:hydrolase activity"/>
    <property type="evidence" value="ECO:0007669"/>
    <property type="project" value="UniProtKB-KW"/>
</dbReference>
<feature type="transmembrane region" description="Helical" evidence="5">
    <location>
        <begin position="191"/>
        <end position="215"/>
    </location>
</feature>
<dbReference type="AlphaFoldDB" id="A0A9X4XTH3"/>